<proteinExistence type="predicted"/>
<evidence type="ECO:0000313" key="1">
    <source>
        <dbReference type="EMBL" id="CAH0405989.1"/>
    </source>
</evidence>
<keyword evidence="2" id="KW-1185">Reference proteome</keyword>
<organism evidence="1 2">
    <name type="scientific">Chilo suppressalis</name>
    <name type="common">Asiatic rice borer moth</name>
    <dbReference type="NCBI Taxonomy" id="168631"/>
    <lineage>
        <taxon>Eukaryota</taxon>
        <taxon>Metazoa</taxon>
        <taxon>Ecdysozoa</taxon>
        <taxon>Arthropoda</taxon>
        <taxon>Hexapoda</taxon>
        <taxon>Insecta</taxon>
        <taxon>Pterygota</taxon>
        <taxon>Neoptera</taxon>
        <taxon>Endopterygota</taxon>
        <taxon>Lepidoptera</taxon>
        <taxon>Glossata</taxon>
        <taxon>Ditrysia</taxon>
        <taxon>Pyraloidea</taxon>
        <taxon>Crambidae</taxon>
        <taxon>Crambinae</taxon>
        <taxon>Chilo</taxon>
    </lineage>
</organism>
<evidence type="ECO:0000313" key="2">
    <source>
        <dbReference type="Proteomes" id="UP001153292"/>
    </source>
</evidence>
<protein>
    <recommendedName>
        <fullName evidence="3">Exportin-1/Importin-beta-like domain-containing protein</fullName>
    </recommendedName>
</protein>
<name>A0ABN8BFT2_CHISP</name>
<gene>
    <name evidence="1" type="ORF">CHILSU_LOCUS9363</name>
</gene>
<dbReference type="Proteomes" id="UP001153292">
    <property type="component" value="Chromosome 5"/>
</dbReference>
<reference evidence="1" key="1">
    <citation type="submission" date="2021-12" db="EMBL/GenBank/DDBJ databases">
        <authorList>
            <person name="King R."/>
        </authorList>
    </citation>
    <scope>NUCLEOTIDE SEQUENCE</scope>
</reference>
<accession>A0ABN8BFT2</accession>
<evidence type="ECO:0008006" key="3">
    <source>
        <dbReference type="Google" id="ProtNLM"/>
    </source>
</evidence>
<dbReference type="EMBL" id="OU963898">
    <property type="protein sequence ID" value="CAH0405989.1"/>
    <property type="molecule type" value="Genomic_DNA"/>
</dbReference>
<sequence>MEFCPQLSAFQGVMISADNVHSFSRLTSKAGNEDKFKYIIENISKFLLEERYISLHGLVEESISKTRKFAFYIILNADMPIIEAMADMEVTWTIPTIPKCLMCEIFWELHFEKFVYETIAFTHPDLGLEIASAFIDSIKYFSPSECLNKLQVICSALYKLVCRSYFFNFSDNELVDKLTVVFNHFQKCVSFYTNPPKAEKLNAMSKDECYRYIGNCLHSILLLVDECFEQFTANQTLNPLNDDVYMLTYYIGMHRNECTEVFKRNIEFKICETPNTIIADCLNKVHTALLDKFQEVVMGVSVDIFCAWSEFEECGESVQRKIGELCYKVRTKLLSIPNVSEHPVVSMTLQISCKPVELGDIVESASIETIVENISQCSEGKIIWLRALIQRDEVFSSESIVDCVASNLDLLNENECFQIYKNLRNYVLTNAENVEYLKPFAVKLFQHCSYDGKQEILEEYFSNHCFVDMLETPEFVNTMTETFNKLIGSPDADLTDILCLFLQNPQKLYSKIFNLAAENMQQANIMLRAMKLLENYSSHYYTYDTEPCIIRISQNSFCNLNTLAKKNNFIYFLCELKNMNNITGTKLLLLIIMPNIHKALLNSDISSLNTQCMLLKAAYTLEELLEYRAPMLAMIGQILNTVRWKVNTFESISPSTLQLALEIQSSLFSTYEAEIPENESNWLKTKLRNLLPLNMYYYRKLWNPPGNNFVEIITGLEVISGMSTVQLGTRLSQALCSCCQQEWINMWDSLAALTDAEKLEIFYDSVFLISMLERSHRTETTWACMLYCYRCFIYVIRYKFFKEPLDDVQVSIAMEKIALTCNFAEDDNTEDLSAVILPLFAYLAEKSNDYNFQVSAYLRTKLKNTVFQEAFTKVFVNGAD</sequence>